<gene>
    <name evidence="13" type="ORF">DGYR_LOCUS11585</name>
</gene>
<keyword evidence="5 12" id="KW-1133">Transmembrane helix</keyword>
<feature type="transmembrane region" description="Helical" evidence="12">
    <location>
        <begin position="914"/>
        <end position="937"/>
    </location>
</feature>
<dbReference type="PRINTS" id="PR01078">
    <property type="entry name" value="AMINACHANNEL"/>
</dbReference>
<keyword evidence="10 11" id="KW-0407">Ion channel</keyword>
<comment type="similarity">
    <text evidence="11">Belongs to the amiloride-sensitive sodium channel (TC 1.A.6) family.</text>
</comment>
<comment type="subcellular location">
    <subcellularLocation>
        <location evidence="1">Membrane</location>
        <topology evidence="1">Multi-pass membrane protein</topology>
    </subcellularLocation>
</comment>
<dbReference type="Gene3D" id="1.10.287.770">
    <property type="entry name" value="YojJ-like"/>
    <property type="match status" value="1"/>
</dbReference>
<keyword evidence="3 11" id="KW-0894">Sodium channel</keyword>
<evidence type="ECO:0000256" key="3">
    <source>
        <dbReference type="ARBA" id="ARBA00022461"/>
    </source>
</evidence>
<keyword evidence="14" id="KW-1185">Reference proteome</keyword>
<dbReference type="Proteomes" id="UP000549394">
    <property type="component" value="Unassembled WGS sequence"/>
</dbReference>
<keyword evidence="8 12" id="KW-0472">Membrane</keyword>
<keyword evidence="9 11" id="KW-0739">Sodium transport</keyword>
<evidence type="ECO:0000256" key="7">
    <source>
        <dbReference type="ARBA" id="ARBA00023065"/>
    </source>
</evidence>
<reference evidence="13 14" key="1">
    <citation type="submission" date="2020-08" db="EMBL/GenBank/DDBJ databases">
        <authorList>
            <person name="Hejnol A."/>
        </authorList>
    </citation>
    <scope>NUCLEOTIDE SEQUENCE [LARGE SCALE GENOMIC DNA]</scope>
</reference>
<keyword evidence="6" id="KW-0915">Sodium</keyword>
<evidence type="ECO:0000256" key="9">
    <source>
        <dbReference type="ARBA" id="ARBA00023201"/>
    </source>
</evidence>
<evidence type="ECO:0000256" key="5">
    <source>
        <dbReference type="ARBA" id="ARBA00022989"/>
    </source>
</evidence>
<evidence type="ECO:0000256" key="11">
    <source>
        <dbReference type="RuleBase" id="RU000679"/>
    </source>
</evidence>
<evidence type="ECO:0000256" key="1">
    <source>
        <dbReference type="ARBA" id="ARBA00004141"/>
    </source>
</evidence>
<evidence type="ECO:0000313" key="13">
    <source>
        <dbReference type="EMBL" id="CAD5123962.1"/>
    </source>
</evidence>
<dbReference type="GO" id="GO:0005886">
    <property type="term" value="C:plasma membrane"/>
    <property type="evidence" value="ECO:0007669"/>
    <property type="project" value="TreeGrafter"/>
</dbReference>
<organism evidence="13 14">
    <name type="scientific">Dimorphilus gyrociliatus</name>
    <dbReference type="NCBI Taxonomy" id="2664684"/>
    <lineage>
        <taxon>Eukaryota</taxon>
        <taxon>Metazoa</taxon>
        <taxon>Spiralia</taxon>
        <taxon>Lophotrochozoa</taxon>
        <taxon>Annelida</taxon>
        <taxon>Polychaeta</taxon>
        <taxon>Polychaeta incertae sedis</taxon>
        <taxon>Dinophilidae</taxon>
        <taxon>Dimorphilus</taxon>
    </lineage>
</organism>
<keyword evidence="4 11" id="KW-0812">Transmembrane</keyword>
<dbReference type="Gene3D" id="2.60.470.10">
    <property type="entry name" value="Acid-sensing ion channels like domains"/>
    <property type="match status" value="1"/>
</dbReference>
<evidence type="ECO:0000256" key="4">
    <source>
        <dbReference type="ARBA" id="ARBA00022692"/>
    </source>
</evidence>
<accession>A0A7I8W756</accession>
<dbReference type="PANTHER" id="PTHR11690">
    <property type="entry name" value="AMILORIDE-SENSITIVE SODIUM CHANNEL-RELATED"/>
    <property type="match status" value="1"/>
</dbReference>
<evidence type="ECO:0000256" key="8">
    <source>
        <dbReference type="ARBA" id="ARBA00023136"/>
    </source>
</evidence>
<evidence type="ECO:0000256" key="6">
    <source>
        <dbReference type="ARBA" id="ARBA00023053"/>
    </source>
</evidence>
<comment type="caution">
    <text evidence="13">The sequence shown here is derived from an EMBL/GenBank/DDBJ whole genome shotgun (WGS) entry which is preliminary data.</text>
</comment>
<dbReference type="AlphaFoldDB" id="A0A7I8W756"/>
<dbReference type="EMBL" id="CAJFCJ010000020">
    <property type="protein sequence ID" value="CAD5123962.1"/>
    <property type="molecule type" value="Genomic_DNA"/>
</dbReference>
<name>A0A7I8W756_9ANNE</name>
<keyword evidence="2 11" id="KW-0813">Transport</keyword>
<dbReference type="OrthoDB" id="6502088at2759"/>
<sequence>MITTKVKPSHAWPTPRIIRGKTWREYMDSTTFHGVSNIFDRDHSIIRRIIWACFVLTALAFFLYQVISRSIDFNAKETTVDVEVIYAGKLNYPTVTVCNQNKFKITKTSHMGLYKFIQNFYTLQNRKKSSLMIPRGFSIDTKTIFKTAGHQKSDLIYSCEWAGRNCTSDQIIETITEYGICYTFNSIRSKNQSELLTVSESGTANALSIVLNIEQYEYMNGPDNDAGVKIFLHNDYTRPLMTDLGFAVASGTHTLVGVRRIESYSLDAPYGNCIHSNFKSHAECVDHCRMRVVSERCKCIPYEASSILTVSNTTGICKIKENLICVTRELAKVKKNKNLCSCLVPCAQIVYEPSLSYSKISQLSADKVTLGDTDTLQKLKKSLKEALETGEIFVEEKRANNRLFMSSFSTATDQFLAAIDTLNTLLTDTSNYKAAVIPNMMELWEIVKEDLSITMMNIQKAYRFSSTNKMSSLEDDLEPVEKDLEKNIPDVFYVSKDDKSLQALKDIETCFIRNGNNSNALWNCDDIKSNFNKLGPKGPQGPGSPRKKYWDLFIGDDFLKSLSGILDIEVPFKEEIMKIFGKNLTDDSMRGINKKCLPVLNRITVVRNKVASSISVLGANVSLAQKKEEVVNLYEGLKKIPQFVEPLEDLCFFFADDDFWEEKLGMKGMIIGFEKAYGEYKVYNREVEKYINNTKKKVERINELNTMMTEYLKLDNYSANLTKESIYEKLSSTTMDRDLNEIALADQYVSTLSTNFEASFKTTVSSLRHIERKLNELVTWPFPIVNREGNKTSPLSLLFPNYTLQYENDKLNKLNCINITWTLNNYEGCVDVISTIYQKEWQNALREVSKYGYNMDKSAENLKDEIYAYRKLLKVDGDFFFRNFAKVDIYYKELSYQKIQQLEKFEFLSLISEIGGFMGLLLGASVLTIIELLEYFVVRAIMKLFHSEGSNSVASLKSLTNFKE</sequence>
<dbReference type="InterPro" id="IPR001873">
    <property type="entry name" value="ENaC"/>
</dbReference>
<dbReference type="GO" id="GO:0015280">
    <property type="term" value="F:ligand-gated sodium channel activity"/>
    <property type="evidence" value="ECO:0007669"/>
    <property type="project" value="TreeGrafter"/>
</dbReference>
<dbReference type="Pfam" id="PF00858">
    <property type="entry name" value="ASC"/>
    <property type="match status" value="2"/>
</dbReference>
<keyword evidence="7 11" id="KW-0406">Ion transport</keyword>
<proteinExistence type="inferred from homology"/>
<protein>
    <submittedName>
        <fullName evidence="13">DgyrCDS12267</fullName>
    </submittedName>
</protein>
<feature type="transmembrane region" description="Helical" evidence="12">
    <location>
        <begin position="49"/>
        <end position="67"/>
    </location>
</feature>
<evidence type="ECO:0000313" key="14">
    <source>
        <dbReference type="Proteomes" id="UP000549394"/>
    </source>
</evidence>
<evidence type="ECO:0000256" key="10">
    <source>
        <dbReference type="ARBA" id="ARBA00023303"/>
    </source>
</evidence>
<evidence type="ECO:0000256" key="2">
    <source>
        <dbReference type="ARBA" id="ARBA00022448"/>
    </source>
</evidence>
<evidence type="ECO:0000256" key="12">
    <source>
        <dbReference type="SAM" id="Phobius"/>
    </source>
</evidence>